<dbReference type="EMBL" id="CABVHF010000001">
    <property type="protein sequence ID" value="VVM40294.1"/>
    <property type="molecule type" value="Genomic_DNA"/>
</dbReference>
<protein>
    <submittedName>
        <fullName evidence="2">Uncharacterized protein</fullName>
    </submittedName>
</protein>
<organism evidence="2 3">
    <name type="scientific">Pseudomonas fluorescens</name>
    <dbReference type="NCBI Taxonomy" id="294"/>
    <lineage>
        <taxon>Bacteria</taxon>
        <taxon>Pseudomonadati</taxon>
        <taxon>Pseudomonadota</taxon>
        <taxon>Gammaproteobacteria</taxon>
        <taxon>Pseudomonadales</taxon>
        <taxon>Pseudomonadaceae</taxon>
        <taxon>Pseudomonas</taxon>
    </lineage>
</organism>
<feature type="compositionally biased region" description="Polar residues" evidence="1">
    <location>
        <begin position="48"/>
        <end position="60"/>
    </location>
</feature>
<proteinExistence type="predicted"/>
<dbReference type="Proteomes" id="UP000399692">
    <property type="component" value="Unassembled WGS sequence"/>
</dbReference>
<reference evidence="2 3" key="1">
    <citation type="submission" date="2019-09" db="EMBL/GenBank/DDBJ databases">
        <authorList>
            <person name="Chandra G."/>
            <person name="Truman W A."/>
        </authorList>
    </citation>
    <scope>NUCLEOTIDE SEQUENCE [LARGE SCALE GENOMIC DNA]</scope>
    <source>
        <strain evidence="2">PS631</strain>
    </source>
</reference>
<dbReference type="AlphaFoldDB" id="A0A5E6PFD5"/>
<evidence type="ECO:0000313" key="3">
    <source>
        <dbReference type="Proteomes" id="UP000399692"/>
    </source>
</evidence>
<feature type="region of interest" description="Disordered" evidence="1">
    <location>
        <begin position="1"/>
        <end position="91"/>
    </location>
</feature>
<evidence type="ECO:0000256" key="1">
    <source>
        <dbReference type="SAM" id="MobiDB-lite"/>
    </source>
</evidence>
<accession>A0A5E6PFD5</accession>
<evidence type="ECO:0000313" key="2">
    <source>
        <dbReference type="EMBL" id="VVM40294.1"/>
    </source>
</evidence>
<sequence>MVAVQFSDSVGAPAAIDGSQPDGADAHLPELAAEQAADAQNDDKDGISETQPAGNPNAPTIQIYPMRSYMDADELRRRGGPSYSVPRRHGEDLVQRKLASFQPLEE</sequence>
<name>A0A5E6PFD5_PSEFL</name>
<gene>
    <name evidence="2" type="ORF">PS631_00245</name>
</gene>